<evidence type="ECO:0000313" key="3">
    <source>
        <dbReference type="EMBL" id="MYM80721.1"/>
    </source>
</evidence>
<feature type="transmembrane region" description="Helical" evidence="2">
    <location>
        <begin position="101"/>
        <end position="123"/>
    </location>
</feature>
<sequence length="387" mass="42191">MNTSYLRFRLRLARHALLQFAVSLRSSLEYILLGFAPVIFGLFACVALPGLFAATQPWPQALGWLAGQVLLASAPVWLLRKRLLPAAVLLWSRPLPVPARVRWLADAAVAGMIVGPLSIAYLVSCAIWLSQWPDWLSPVVPQALLLTLASLLLAWLLSTLALAHRARLPNASPPRRRRPAPAAYTPSRTVAYVDPPHPAPPASASRPTTVAGTGTHLPYFWKQLFWLPFWRAENVVGIQQTLLLAGAFASIGVWLWHPPIVPPALWGACGALTTMLLTDRGDKAVAEQITLLRPVTAGWPLNVERLYRLAMLFTLLPASCVLAWFAALTLGRNANGYSHTVAIVWLCFAALAQIAVVALRRLSTRGRVGLVIGAIIILTAIGSELWN</sequence>
<gene>
    <name evidence="3" type="ORF">GTP44_01930</name>
</gene>
<keyword evidence="2" id="KW-1133">Transmembrane helix</keyword>
<feature type="region of interest" description="Disordered" evidence="1">
    <location>
        <begin position="188"/>
        <end position="207"/>
    </location>
</feature>
<evidence type="ECO:0000256" key="2">
    <source>
        <dbReference type="SAM" id="Phobius"/>
    </source>
</evidence>
<reference evidence="3 4" key="1">
    <citation type="submission" date="2019-12" db="EMBL/GenBank/DDBJ databases">
        <title>Novel species isolated from a subtropical stream in China.</title>
        <authorList>
            <person name="Lu H."/>
        </authorList>
    </citation>
    <scope>NUCLEOTIDE SEQUENCE [LARGE SCALE GENOMIC DNA]</scope>
    <source>
        <strain evidence="3 4">FT50W</strain>
    </source>
</reference>
<dbReference type="RefSeq" id="WP_161018073.1">
    <property type="nucleotide sequence ID" value="NZ_WWCP01000001.1"/>
</dbReference>
<evidence type="ECO:0000256" key="1">
    <source>
        <dbReference type="SAM" id="MobiDB-lite"/>
    </source>
</evidence>
<feature type="transmembrane region" description="Helical" evidence="2">
    <location>
        <begin position="61"/>
        <end position="80"/>
    </location>
</feature>
<name>A0A6L8MEV8_9BURK</name>
<feature type="transmembrane region" description="Helical" evidence="2">
    <location>
        <begin position="336"/>
        <end position="359"/>
    </location>
</feature>
<dbReference type="Proteomes" id="UP000474565">
    <property type="component" value="Unassembled WGS sequence"/>
</dbReference>
<keyword evidence="2" id="KW-0812">Transmembrane</keyword>
<comment type="caution">
    <text evidence="3">The sequence shown here is derived from an EMBL/GenBank/DDBJ whole genome shotgun (WGS) entry which is preliminary data.</text>
</comment>
<dbReference type="AlphaFoldDB" id="A0A6L8MEV8"/>
<feature type="transmembrane region" description="Helical" evidence="2">
    <location>
        <begin position="309"/>
        <end position="330"/>
    </location>
</feature>
<dbReference type="EMBL" id="WWCP01000001">
    <property type="protein sequence ID" value="MYM80721.1"/>
    <property type="molecule type" value="Genomic_DNA"/>
</dbReference>
<feature type="transmembrane region" description="Helical" evidence="2">
    <location>
        <begin position="368"/>
        <end position="386"/>
    </location>
</feature>
<proteinExistence type="predicted"/>
<keyword evidence="2" id="KW-0472">Membrane</keyword>
<evidence type="ECO:0000313" key="4">
    <source>
        <dbReference type="Proteomes" id="UP000474565"/>
    </source>
</evidence>
<feature type="transmembrane region" description="Helical" evidence="2">
    <location>
        <begin position="30"/>
        <end position="55"/>
    </location>
</feature>
<accession>A0A6L8MEV8</accession>
<protein>
    <submittedName>
        <fullName evidence="3">Uncharacterized protein</fullName>
    </submittedName>
</protein>
<organism evidence="3 4">
    <name type="scientific">Duganella lactea</name>
    <dbReference type="NCBI Taxonomy" id="2692173"/>
    <lineage>
        <taxon>Bacteria</taxon>
        <taxon>Pseudomonadati</taxon>
        <taxon>Pseudomonadota</taxon>
        <taxon>Betaproteobacteria</taxon>
        <taxon>Burkholderiales</taxon>
        <taxon>Oxalobacteraceae</taxon>
        <taxon>Telluria group</taxon>
        <taxon>Duganella</taxon>
    </lineage>
</organism>
<feature type="transmembrane region" description="Helical" evidence="2">
    <location>
        <begin position="143"/>
        <end position="163"/>
    </location>
</feature>